<dbReference type="WBParaSite" id="ES5_v2.g21073.t1">
    <property type="protein sequence ID" value="ES5_v2.g21073.t1"/>
    <property type="gene ID" value="ES5_v2.g21073"/>
</dbReference>
<protein>
    <submittedName>
        <fullName evidence="2">Reverse transcriptase domain-containing protein</fullName>
    </submittedName>
</protein>
<dbReference type="Proteomes" id="UP000887579">
    <property type="component" value="Unplaced"/>
</dbReference>
<name>A0AC34FUL5_9BILA</name>
<proteinExistence type="predicted"/>
<reference evidence="2" key="1">
    <citation type="submission" date="2022-11" db="UniProtKB">
        <authorList>
            <consortium name="WormBaseParasite"/>
        </authorList>
    </citation>
    <scope>IDENTIFICATION</scope>
</reference>
<evidence type="ECO:0000313" key="1">
    <source>
        <dbReference type="Proteomes" id="UP000887579"/>
    </source>
</evidence>
<evidence type="ECO:0000313" key="2">
    <source>
        <dbReference type="WBParaSite" id="ES5_v2.g21073.t1"/>
    </source>
</evidence>
<accession>A0AC34FUL5</accession>
<organism evidence="1 2">
    <name type="scientific">Panagrolaimus sp. ES5</name>
    <dbReference type="NCBI Taxonomy" id="591445"/>
    <lineage>
        <taxon>Eukaryota</taxon>
        <taxon>Metazoa</taxon>
        <taxon>Ecdysozoa</taxon>
        <taxon>Nematoda</taxon>
        <taxon>Chromadorea</taxon>
        <taxon>Rhabditida</taxon>
        <taxon>Tylenchina</taxon>
        <taxon>Panagrolaimomorpha</taxon>
        <taxon>Panagrolaimoidea</taxon>
        <taxon>Panagrolaimidae</taxon>
        <taxon>Panagrolaimus</taxon>
    </lineage>
</organism>
<sequence length="1215" mass="135222">MVSDGSSSSSDSESDPSVVDARRGDGRARSRSRETTRSRTPTSEVYAEVLGAGVVAPAAPPDLEDAVSKVRVNLTEGDLHKHRGFAKGSAPGSREREAWMDSLPLVNDVSAMAPRLEKGIRGRDMKVNMSERQIIGIHDGLFSALNLITLSNVDNIRGTVEEAKYRDRAQRVISLLIQDVTVIRRESALTSIGLPPGTVSGIRKRTLDLVSENHPSLDNETVHNLFTSDMLEDIKKALKKKEKEKKAENRSVVSFHIPKVVTVSPKSKSVTPGVIESEAPLSKSVNPIEQENKNFQNNAIESFIVPKFAEIQAPLTAGRLKHFICNWKLITRDRWVLKTIKGYSLPFKSARGIRSPRYRAPKITGEVIEKEAQELLAKKAVFKIRKTKARWISPIFLVPKKDGSQRPVINLKGLNKKVIVKHFKMENLLMVKDLITKDAFMAKMDMKDAYFGVPIKHKYRKYLCFQVNGQMYAFRALPFGLATAPRVYTKVIRPIAAFLRKFGINLIVYLDDWLFLADTAEKLKSDLKLASLVLTALGLIINKEKSILTPTQKIEFLGLEIDSTTLCFSVPISKRERIKYQAKALLNSSITKARTVAQFCGLLASIKLASDYSALKARFLQKMLKGVSYKAKGFDCVLNLSTDAIAEAEFWVNAKSEVFSRRILVPPISMVVRTDASLLGWGCAFNGQKTGGRWNLEEAKLHINVLELRAALFGLQLACKGIKDVGIRLESDNISAIAYINKRGGTKSHDLLTAAQEVWKWALENRIYVIASHIPGIKNTDADSASRKFSENCEWELNQNTVLRLFDKWGVADVDLFASRANRKCEKYYSFQSEPGALGTDAFAFSWQGIKAYAFPPFSLVGKTLQKALSEGTSLILVTPDWTSMPSWSKLISVAEGPVLINGNNAFIALAGDDRKCLDRNFHLAAWNICSSVLRKWHKFCANHEIDSKNPSPQFIINFLQEVGDSGIGQSAIGTHRAAITSLLTAAGNSEAIKAAEPFLARFSKGLLRTKPTDPKRSDIWDVDEALNWIRKCWPLESLSPKILTLRTVLLLALCSPKRANELAAFSLDKFKKSPTVWEFRLVITKNRGFGTPHEARYLKFPEDKSLCPVENLEYYLKFTEPLRKTDKLLLSYQKPYGSIGSSTISRWLKFALAEAGIEGFTGHSTRSAATSAAAAKGLSTAHILSAANWSTRGSTFQKFYCKEVDQSFQETILG</sequence>